<dbReference type="Proteomes" id="UP000016519">
    <property type="component" value="Unassembled WGS sequence"/>
</dbReference>
<name>U1QR68_9BIFI</name>
<evidence type="ECO:0000313" key="2">
    <source>
        <dbReference type="Proteomes" id="UP000016519"/>
    </source>
</evidence>
<accession>U1QR68</accession>
<dbReference type="STRING" id="419015.HMPREF3214_00951"/>
<dbReference type="HOGENOM" id="CLU_3057821_0_0_11"/>
<organism evidence="1 2">
    <name type="scientific">Alloscardovia omnicolens F0580</name>
    <dbReference type="NCBI Taxonomy" id="1321816"/>
    <lineage>
        <taxon>Bacteria</taxon>
        <taxon>Bacillati</taxon>
        <taxon>Actinomycetota</taxon>
        <taxon>Actinomycetes</taxon>
        <taxon>Bifidobacteriales</taxon>
        <taxon>Bifidobacteriaceae</taxon>
        <taxon>Alloscardovia</taxon>
    </lineage>
</organism>
<dbReference type="AlphaFoldDB" id="U1QR68"/>
<keyword evidence="2" id="KW-1185">Reference proteome</keyword>
<protein>
    <submittedName>
        <fullName evidence="1">Uncharacterized protein</fullName>
    </submittedName>
</protein>
<evidence type="ECO:0000313" key="1">
    <source>
        <dbReference type="EMBL" id="ERH29975.1"/>
    </source>
</evidence>
<gene>
    <name evidence="1" type="ORF">HMPREF9244_01429</name>
</gene>
<proteinExistence type="predicted"/>
<comment type="caution">
    <text evidence="1">The sequence shown here is derived from an EMBL/GenBank/DDBJ whole genome shotgun (WGS) entry which is preliminary data.</text>
</comment>
<sequence length="53" mass="6337">MLIRSYAFFLKHSYNFLFVDSTARNAHETRASLFMIFERFSTVHKPCHRVSLL</sequence>
<dbReference type="EMBL" id="AWSI01000039">
    <property type="protein sequence ID" value="ERH29975.1"/>
    <property type="molecule type" value="Genomic_DNA"/>
</dbReference>
<reference evidence="1 2" key="1">
    <citation type="submission" date="2013-08" db="EMBL/GenBank/DDBJ databases">
        <authorList>
            <person name="Weinstock G."/>
            <person name="Sodergren E."/>
            <person name="Wylie T."/>
            <person name="Fulton L."/>
            <person name="Fulton R."/>
            <person name="Fronick C."/>
            <person name="O'Laughlin M."/>
            <person name="Godfrey J."/>
            <person name="Miner T."/>
            <person name="Herter B."/>
            <person name="Appelbaum E."/>
            <person name="Cordes M."/>
            <person name="Lek S."/>
            <person name="Wollam A."/>
            <person name="Pepin K.H."/>
            <person name="Palsikar V.B."/>
            <person name="Mitreva M."/>
            <person name="Wilson R.K."/>
        </authorList>
    </citation>
    <scope>NUCLEOTIDE SEQUENCE [LARGE SCALE GENOMIC DNA]</scope>
    <source>
        <strain evidence="1 2">F0580</strain>
    </source>
</reference>